<dbReference type="PATRIC" id="fig|362837.3.peg.400"/>
<dbReference type="STRING" id="362837.SCANT_v1c03980"/>
<accession>A0A0M3SJ84</accession>
<sequence length="232" mass="27952">MLGKYDFNQENAEKIFKFYNPVLQIVLTLLNEQKSQLKQDNIISNDFDKLFNYFKNIKYLDQFKEFKDMFDFFYYDFLNKLILLNKDEIVDRHRYWPNLVSIKQVSQLLDHWIGKSYDNMKKDKEVISLFDCFTEIKNLIINYCNTLIKQNFNKKFIKTLDDIKNANDFNIIENLSERIINMIEYDSLNDEKVHNILEVSSQKYWNEFSILINISILSVLAIQIKEENALQN</sequence>
<dbReference type="AlphaFoldDB" id="A0A0M3SJ84"/>
<keyword evidence="2" id="KW-1185">Reference proteome</keyword>
<reference evidence="1 2" key="1">
    <citation type="journal article" date="2015" name="Genome Announc.">
        <title>Complete Genome Sequence of Spiroplasma cantharicola CC-1T (DSM 21588), a Bacterium Isolated from Soldier Beetle (Cantharis carolinus).</title>
        <authorList>
            <person name="Lo W.S."/>
            <person name="Liu P.Y."/>
            <person name="Kuo C.H."/>
        </authorList>
    </citation>
    <scope>NUCLEOTIDE SEQUENCE [LARGE SCALE GENOMIC DNA]</scope>
    <source>
        <strain evidence="1 2">CC-1</strain>
    </source>
</reference>
<dbReference type="OrthoDB" id="389326at2"/>
<proteinExistence type="predicted"/>
<dbReference type="RefSeq" id="WP_053946067.1">
    <property type="nucleotide sequence ID" value="NZ_CP012622.1"/>
</dbReference>
<gene>
    <name evidence="1" type="ORF">SCANT_v1c03980</name>
</gene>
<dbReference type="Proteomes" id="UP000063919">
    <property type="component" value="Chromosome"/>
</dbReference>
<organism evidence="1 2">
    <name type="scientific">Spiroplasma cantharicola</name>
    <dbReference type="NCBI Taxonomy" id="362837"/>
    <lineage>
        <taxon>Bacteria</taxon>
        <taxon>Bacillati</taxon>
        <taxon>Mycoplasmatota</taxon>
        <taxon>Mollicutes</taxon>
        <taxon>Entomoplasmatales</taxon>
        <taxon>Spiroplasmataceae</taxon>
        <taxon>Spiroplasma</taxon>
    </lineage>
</organism>
<evidence type="ECO:0000313" key="1">
    <source>
        <dbReference type="EMBL" id="ALD66308.1"/>
    </source>
</evidence>
<name>A0A0M3SJ84_9MOLU</name>
<dbReference type="KEGG" id="scj:SCANT_v1c03980"/>
<dbReference type="EMBL" id="CP012622">
    <property type="protein sequence ID" value="ALD66308.1"/>
    <property type="molecule type" value="Genomic_DNA"/>
</dbReference>
<protein>
    <submittedName>
        <fullName evidence="1">Uncharacterized protein</fullName>
    </submittedName>
</protein>
<evidence type="ECO:0000313" key="2">
    <source>
        <dbReference type="Proteomes" id="UP000063919"/>
    </source>
</evidence>